<dbReference type="AlphaFoldDB" id="A0A428IYU3"/>
<feature type="transmembrane region" description="Helical" evidence="2">
    <location>
        <begin position="131"/>
        <end position="149"/>
    </location>
</feature>
<dbReference type="OrthoDB" id="5491447at2"/>
<proteinExistence type="predicted"/>
<reference evidence="4 5" key="1">
    <citation type="submission" date="2018-12" db="EMBL/GenBank/DDBJ databases">
        <authorList>
            <person name="Feng G."/>
            <person name="Zhu H."/>
        </authorList>
    </citation>
    <scope>NUCLEOTIDE SEQUENCE [LARGE SCALE GENOMIC DNA]</scope>
    <source>
        <strain evidence="4 5">9PBR-2</strain>
    </source>
</reference>
<dbReference type="EMBL" id="RWIS01000017">
    <property type="protein sequence ID" value="RSK24334.1"/>
    <property type="molecule type" value="Genomic_DNA"/>
</dbReference>
<evidence type="ECO:0000313" key="4">
    <source>
        <dbReference type="EMBL" id="RSK24334.1"/>
    </source>
</evidence>
<protein>
    <submittedName>
        <fullName evidence="4">DUF4129 domain-containing protein</fullName>
    </submittedName>
</protein>
<gene>
    <name evidence="4" type="ORF">EI290_20210</name>
</gene>
<accession>A0A428IYU3</accession>
<evidence type="ECO:0000256" key="2">
    <source>
        <dbReference type="SAM" id="Phobius"/>
    </source>
</evidence>
<feature type="region of interest" description="Disordered" evidence="1">
    <location>
        <begin position="51"/>
        <end position="70"/>
    </location>
</feature>
<keyword evidence="2" id="KW-0812">Transmembrane</keyword>
<evidence type="ECO:0000313" key="5">
    <source>
        <dbReference type="Proteomes" id="UP000280066"/>
    </source>
</evidence>
<dbReference type="Pfam" id="PF13559">
    <property type="entry name" value="DUF4129"/>
    <property type="match status" value="1"/>
</dbReference>
<dbReference type="InterPro" id="IPR025403">
    <property type="entry name" value="TgpA-like_C"/>
</dbReference>
<name>A0A428IYU3_9BACT</name>
<organism evidence="4 5">
    <name type="scientific">Hymenobacter metallilatus</name>
    <dbReference type="NCBI Taxonomy" id="2493666"/>
    <lineage>
        <taxon>Bacteria</taxon>
        <taxon>Pseudomonadati</taxon>
        <taxon>Bacteroidota</taxon>
        <taxon>Cytophagia</taxon>
        <taxon>Cytophagales</taxon>
        <taxon>Hymenobacteraceae</taxon>
        <taxon>Hymenobacter</taxon>
    </lineage>
</organism>
<keyword evidence="2" id="KW-1133">Transmembrane helix</keyword>
<feature type="domain" description="Protein-glutamine gamma-glutamyltransferase-like C-terminal" evidence="3">
    <location>
        <begin position="201"/>
        <end position="265"/>
    </location>
</feature>
<sequence>MMRVNTRIRLSAFRYAALLMTAVCTFQGLLRGGRLVVLAVLLWLAPGAAASGQSLNQKPDTVSRSLPPDASLPVRLRRPAAARLSELRGQRDFRYVEVKSEQSDWSAFFAPFWRWLADVLDTPAGNFAWKYGFYAVLVAALVFAVLKILQVDITRAFGRAPRQAPLSFDTETEDLHGLDLDGLLAQAEAEHSYRLAVRLGYLQVLRQLSDKGLIRWQPDKTNHDYLYELPAGPLPEAFRELTRQFEYVWYGEQDDLTAADYERVRTTRQAFQRRLTPTRQAA</sequence>
<dbReference type="Proteomes" id="UP000280066">
    <property type="component" value="Unassembled WGS sequence"/>
</dbReference>
<comment type="caution">
    <text evidence="4">The sequence shown here is derived from an EMBL/GenBank/DDBJ whole genome shotgun (WGS) entry which is preliminary data.</text>
</comment>
<evidence type="ECO:0000256" key="1">
    <source>
        <dbReference type="SAM" id="MobiDB-lite"/>
    </source>
</evidence>
<keyword evidence="2" id="KW-0472">Membrane</keyword>
<evidence type="ECO:0000259" key="3">
    <source>
        <dbReference type="Pfam" id="PF13559"/>
    </source>
</evidence>
<keyword evidence="5" id="KW-1185">Reference proteome</keyword>
<feature type="compositionally biased region" description="Polar residues" evidence="1">
    <location>
        <begin position="51"/>
        <end position="64"/>
    </location>
</feature>